<gene>
    <name evidence="1" type="ORF">BA086_22625</name>
</gene>
<dbReference type="Proteomes" id="UP000885414">
    <property type="component" value="Unassembled WGS sequence"/>
</dbReference>
<organism evidence="1">
    <name type="scientific">Salmonella enterica</name>
    <name type="common">Salmonella choleraesuis</name>
    <dbReference type="NCBI Taxonomy" id="28901"/>
    <lineage>
        <taxon>Bacteria</taxon>
        <taxon>Pseudomonadati</taxon>
        <taxon>Pseudomonadota</taxon>
        <taxon>Gammaproteobacteria</taxon>
        <taxon>Enterobacterales</taxon>
        <taxon>Enterobacteriaceae</taxon>
        <taxon>Salmonella</taxon>
    </lineage>
</organism>
<accession>A0A402XK93</accession>
<sequence>MALRASGRPALIVWWPGRRKAGRSMPDKTLAAIRQTLNWRRLHLRAAFQGVPASPGQFLARPSPPDWLPAR</sequence>
<evidence type="ECO:0000313" key="1">
    <source>
        <dbReference type="EMBL" id="MIV65777.1"/>
    </source>
</evidence>
<dbReference type="EMBL" id="RSUZ01000035">
    <property type="protein sequence ID" value="MIV65777.1"/>
    <property type="molecule type" value="Genomic_DNA"/>
</dbReference>
<reference evidence="1" key="1">
    <citation type="submission" date="2018-07" db="EMBL/GenBank/DDBJ databases">
        <authorList>
            <consortium name="GenomeTrakr network: Whole genome sequencing for foodborne pathogen traceback"/>
        </authorList>
    </citation>
    <scope>NUCLEOTIDE SEQUENCE [LARGE SCALE GENOMIC DNA]</scope>
    <source>
        <strain evidence="1">FDA00010322</strain>
    </source>
</reference>
<dbReference type="AlphaFoldDB" id="A0A402XK93"/>
<protein>
    <submittedName>
        <fullName evidence="1">Uncharacterized protein</fullName>
    </submittedName>
</protein>
<name>A0A402XK93_SALER</name>
<proteinExistence type="predicted"/>
<comment type="caution">
    <text evidence="1">The sequence shown here is derived from an EMBL/GenBank/DDBJ whole genome shotgun (WGS) entry which is preliminary data.</text>
</comment>